<feature type="signal peptide" evidence="7">
    <location>
        <begin position="1"/>
        <end position="15"/>
    </location>
</feature>
<accession>A0ABR2JY06</accession>
<evidence type="ECO:0000313" key="9">
    <source>
        <dbReference type="Proteomes" id="UP001470230"/>
    </source>
</evidence>
<dbReference type="PANTHER" id="PTHR14255">
    <property type="entry name" value="CEREBLON"/>
    <property type="match status" value="1"/>
</dbReference>
<comment type="subcellular location">
    <subcellularLocation>
        <location evidence="1">Membrane</location>
        <topology evidence="1">Multi-pass membrane protein</topology>
    </subcellularLocation>
</comment>
<feature type="transmembrane region" description="Helical" evidence="6">
    <location>
        <begin position="363"/>
        <end position="384"/>
    </location>
</feature>
<feature type="region of interest" description="Disordered" evidence="5">
    <location>
        <begin position="330"/>
        <end position="357"/>
    </location>
</feature>
<feature type="transmembrane region" description="Helical" evidence="6">
    <location>
        <begin position="81"/>
        <end position="112"/>
    </location>
</feature>
<feature type="chain" id="PRO_5045240939" description="Sulfite exporter TauE/SafE" evidence="7">
    <location>
        <begin position="16"/>
        <end position="581"/>
    </location>
</feature>
<sequence length="581" mass="64373">MLISIFLAHVFSSLPINNSCTPNNRIYDCTMQLVCSNEGFCEFCTKDSDCDDLYYCKYNKKEHAKLCQFEPLIHKWNVRTIIGMVVVFIAGIFVSGVGIGGGALFVPIMMLINSYPADYCVSSSNPIIFGGSLAVCIFNLRLKHPEYNRPLINYNVAAIIEPLSWLGTIVGVIMNGVCPDWLLYVMQFALFSYTCITTFKKGYKDYKKMKEQKEKGTKLEDIMISPKDDDAKDLKDSADLNKSVEKPDFHDSGVTPLNENNDNETNDNTKENQESNDHEIPSFVDSHAGDSVANTNEEVQAEADVNNDTDSKITKADSKVNLKLTKSSHSFKSSKELQEPLNPNDEDEDSTSLDKSGKPTKAFSPWVLVILATIWAIFCILPFIRGSNTMDSIIGIKFCSTVYWVVTFVPYPFYLLISYIMIRIARHYPVLGPNADLSIGQIIKLIIFGLTAGVCSGFLGIGGGVIKGPMLLALGIEAEEMAATSTFLVFLTSCITSIQFIAKGTMLYSEFGIYVAFGFVAFLIGINLLKILINKTGNRSLVLWILSAAIGVSALLIAYIGIDDVVDSFKNHRKMGFKKYC</sequence>
<organism evidence="8 9">
    <name type="scientific">Tritrichomonas musculus</name>
    <dbReference type="NCBI Taxonomy" id="1915356"/>
    <lineage>
        <taxon>Eukaryota</taxon>
        <taxon>Metamonada</taxon>
        <taxon>Parabasalia</taxon>
        <taxon>Tritrichomonadida</taxon>
        <taxon>Tritrichomonadidae</taxon>
        <taxon>Tritrichomonas</taxon>
    </lineage>
</organism>
<keyword evidence="2 6" id="KW-0812">Transmembrane</keyword>
<keyword evidence="3 6" id="KW-1133">Transmembrane helix</keyword>
<evidence type="ECO:0008006" key="10">
    <source>
        <dbReference type="Google" id="ProtNLM"/>
    </source>
</evidence>
<feature type="transmembrane region" description="Helical" evidence="6">
    <location>
        <begin position="442"/>
        <end position="461"/>
    </location>
</feature>
<evidence type="ECO:0000313" key="8">
    <source>
        <dbReference type="EMBL" id="KAK8883744.1"/>
    </source>
</evidence>
<evidence type="ECO:0000256" key="7">
    <source>
        <dbReference type="SAM" id="SignalP"/>
    </source>
</evidence>
<dbReference type="Proteomes" id="UP001470230">
    <property type="component" value="Unassembled WGS sequence"/>
</dbReference>
<dbReference type="PANTHER" id="PTHR14255:SF3">
    <property type="entry name" value="SULFITE EXPORTER TAUE_SAFE FAMILY PROTEIN 5-RELATED"/>
    <property type="match status" value="1"/>
</dbReference>
<evidence type="ECO:0000256" key="2">
    <source>
        <dbReference type="ARBA" id="ARBA00022692"/>
    </source>
</evidence>
<evidence type="ECO:0000256" key="5">
    <source>
        <dbReference type="SAM" id="MobiDB-lite"/>
    </source>
</evidence>
<feature type="region of interest" description="Disordered" evidence="5">
    <location>
        <begin position="219"/>
        <end position="289"/>
    </location>
</feature>
<keyword evidence="4 6" id="KW-0472">Membrane</keyword>
<feature type="compositionally biased region" description="Basic and acidic residues" evidence="5">
    <location>
        <begin position="219"/>
        <end position="251"/>
    </location>
</feature>
<dbReference type="InterPro" id="IPR002781">
    <property type="entry name" value="TM_pro_TauE-like"/>
</dbReference>
<keyword evidence="9" id="KW-1185">Reference proteome</keyword>
<comment type="caution">
    <text evidence="8">The sequence shown here is derived from an EMBL/GenBank/DDBJ whole genome shotgun (WGS) entry which is preliminary data.</text>
</comment>
<dbReference type="Pfam" id="PF01925">
    <property type="entry name" value="TauE"/>
    <property type="match status" value="2"/>
</dbReference>
<dbReference type="InterPro" id="IPR036259">
    <property type="entry name" value="MFS_trans_sf"/>
</dbReference>
<evidence type="ECO:0000256" key="1">
    <source>
        <dbReference type="ARBA" id="ARBA00004141"/>
    </source>
</evidence>
<dbReference type="EMBL" id="JAPFFF010000008">
    <property type="protein sequence ID" value="KAK8883744.1"/>
    <property type="molecule type" value="Genomic_DNA"/>
</dbReference>
<feature type="transmembrane region" description="Helical" evidence="6">
    <location>
        <begin position="154"/>
        <end position="175"/>
    </location>
</feature>
<reference evidence="8 9" key="1">
    <citation type="submission" date="2024-04" db="EMBL/GenBank/DDBJ databases">
        <title>Tritrichomonas musculus Genome.</title>
        <authorList>
            <person name="Alves-Ferreira E."/>
            <person name="Grigg M."/>
            <person name="Lorenzi H."/>
            <person name="Galac M."/>
        </authorList>
    </citation>
    <scope>NUCLEOTIDE SEQUENCE [LARGE SCALE GENOMIC DNA]</scope>
    <source>
        <strain evidence="8 9">EAF2021</strain>
    </source>
</reference>
<feature type="transmembrane region" description="Helical" evidence="6">
    <location>
        <begin position="541"/>
        <end position="562"/>
    </location>
</feature>
<feature type="compositionally biased region" description="Basic and acidic residues" evidence="5">
    <location>
        <begin position="267"/>
        <end position="280"/>
    </location>
</feature>
<evidence type="ECO:0000256" key="3">
    <source>
        <dbReference type="ARBA" id="ARBA00022989"/>
    </source>
</evidence>
<feature type="transmembrane region" description="Helical" evidence="6">
    <location>
        <begin position="404"/>
        <end position="422"/>
    </location>
</feature>
<evidence type="ECO:0000256" key="6">
    <source>
        <dbReference type="SAM" id="Phobius"/>
    </source>
</evidence>
<keyword evidence="7" id="KW-0732">Signal</keyword>
<evidence type="ECO:0000256" key="4">
    <source>
        <dbReference type="ARBA" id="ARBA00023136"/>
    </source>
</evidence>
<feature type="transmembrane region" description="Helical" evidence="6">
    <location>
        <begin position="511"/>
        <end position="529"/>
    </location>
</feature>
<name>A0ABR2JY06_9EUKA</name>
<feature type="transmembrane region" description="Helical" evidence="6">
    <location>
        <begin position="124"/>
        <end position="142"/>
    </location>
</feature>
<protein>
    <recommendedName>
        <fullName evidence="10">Sulfite exporter TauE/SafE</fullName>
    </recommendedName>
</protein>
<feature type="transmembrane region" description="Helical" evidence="6">
    <location>
        <begin position="181"/>
        <end position="199"/>
    </location>
</feature>
<gene>
    <name evidence="8" type="ORF">M9Y10_042843</name>
</gene>
<dbReference type="SUPFAM" id="SSF103473">
    <property type="entry name" value="MFS general substrate transporter"/>
    <property type="match status" value="1"/>
</dbReference>
<proteinExistence type="predicted"/>